<name>U5N9Y0_9BURK</name>
<organism evidence="1 2">
    <name type="scientific">Candidatus Symbiobacter mobilis CR</name>
    <dbReference type="NCBI Taxonomy" id="946483"/>
    <lineage>
        <taxon>Bacteria</taxon>
        <taxon>Pseudomonadati</taxon>
        <taxon>Pseudomonadota</taxon>
        <taxon>Betaproteobacteria</taxon>
        <taxon>Burkholderiales</taxon>
        <taxon>Comamonadaceae</taxon>
    </lineage>
</organism>
<dbReference type="AlphaFoldDB" id="U5N9Y0"/>
<dbReference type="STRING" id="946483.Cenrod_2142"/>
<accession>U5N9Y0</accession>
<evidence type="ECO:0000313" key="1">
    <source>
        <dbReference type="EMBL" id="AGX88212.1"/>
    </source>
</evidence>
<protein>
    <submittedName>
        <fullName evidence="1">Uncharacterized protein</fullName>
    </submittedName>
</protein>
<reference evidence="1 2" key="1">
    <citation type="journal article" date="2013" name="Genome Biol.">
        <title>Genomic analysis reveals key aspects of prokaryotic symbiosis in the phototrophic consortium "Chlorochromatium aggregatum".</title>
        <authorList>
            <person name="Liu Z."/>
            <person name="Muller J."/>
            <person name="Li T."/>
            <person name="Alvey R.M."/>
            <person name="Vogl K."/>
            <person name="Frigaard N.U."/>
            <person name="Rockwell N.C."/>
            <person name="Boyd E.S."/>
            <person name="Tomsho L.P."/>
            <person name="Schuster S.C."/>
            <person name="Henke P."/>
            <person name="Rohde M."/>
            <person name="Overmann J."/>
            <person name="Bryant D.A."/>
        </authorList>
    </citation>
    <scope>NUCLEOTIDE SEQUENCE [LARGE SCALE GENOMIC DNA]</scope>
    <source>
        <strain evidence="1">CR</strain>
    </source>
</reference>
<sequence>MCVQAAHWRPFLPFFVVHSASYVRLSQAKTASPLHPPALQTLMDYLGLLDTPLAVLALGSRAQGTIPLRPCLLGGDPEPACRPRSRLRTDSSRGCAIALHTAAVLEILMYCPYIPVPALRRHAHCFGSPAY</sequence>
<proteinExistence type="predicted"/>
<dbReference type="HOGENOM" id="CLU_1923771_0_0_4"/>
<keyword evidence="2" id="KW-1185">Reference proteome</keyword>
<dbReference type="KEGG" id="cbx:Cenrod_2142"/>
<gene>
    <name evidence="1" type="ORF">Cenrod_2142</name>
</gene>
<evidence type="ECO:0000313" key="2">
    <source>
        <dbReference type="Proteomes" id="UP000017184"/>
    </source>
</evidence>
<dbReference type="Proteomes" id="UP000017184">
    <property type="component" value="Chromosome"/>
</dbReference>
<dbReference type="EMBL" id="CP004885">
    <property type="protein sequence ID" value="AGX88212.1"/>
    <property type="molecule type" value="Genomic_DNA"/>
</dbReference>